<dbReference type="GO" id="GO:0016780">
    <property type="term" value="F:phosphotransferase activity, for other substituted phosphate groups"/>
    <property type="evidence" value="ECO:0007669"/>
    <property type="project" value="TreeGrafter"/>
</dbReference>
<reference evidence="9 10" key="1">
    <citation type="submission" date="2019-06" db="EMBL/GenBank/DDBJ databases">
        <title>Complete genome sequence of Haemophilus parasuis HPS412.</title>
        <authorList>
            <person name="Yang S."/>
            <person name="Huang C."/>
        </authorList>
    </citation>
    <scope>NUCLEOTIDE SEQUENCE [LARGE SCALE GENOMIC DNA]</scope>
    <source>
        <strain evidence="9 10">HPS412</strain>
    </source>
</reference>
<feature type="transmembrane region" description="Helical" evidence="7">
    <location>
        <begin position="211"/>
        <end position="232"/>
    </location>
</feature>
<feature type="transmembrane region" description="Helical" evidence="7">
    <location>
        <begin position="51"/>
        <end position="72"/>
    </location>
</feature>
<keyword evidence="3 9" id="KW-0808">Transferase</keyword>
<evidence type="ECO:0000259" key="8">
    <source>
        <dbReference type="Pfam" id="PF02397"/>
    </source>
</evidence>
<dbReference type="PANTHER" id="PTHR30576:SF0">
    <property type="entry name" value="UNDECAPRENYL-PHOSPHATE N-ACETYLGALACTOSAMINYL 1-PHOSPHATE TRANSFERASE-RELATED"/>
    <property type="match status" value="1"/>
</dbReference>
<evidence type="ECO:0000313" key="9">
    <source>
        <dbReference type="EMBL" id="QKY74000.1"/>
    </source>
</evidence>
<dbReference type="NCBIfam" id="TIGR03025">
    <property type="entry name" value="EPS_sugtrans"/>
    <property type="match status" value="1"/>
</dbReference>
<evidence type="ECO:0000256" key="4">
    <source>
        <dbReference type="ARBA" id="ARBA00022692"/>
    </source>
</evidence>
<comment type="subcellular location">
    <subcellularLocation>
        <location evidence="1">Membrane</location>
        <topology evidence="1">Multi-pass membrane protein</topology>
    </subcellularLocation>
</comment>
<gene>
    <name evidence="9" type="ORF">FLK62_03900</name>
</gene>
<feature type="transmembrane region" description="Helical" evidence="7">
    <location>
        <begin position="78"/>
        <end position="98"/>
    </location>
</feature>
<evidence type="ECO:0000313" key="10">
    <source>
        <dbReference type="Proteomes" id="UP000509790"/>
    </source>
</evidence>
<dbReference type="GO" id="GO:0016020">
    <property type="term" value="C:membrane"/>
    <property type="evidence" value="ECO:0007669"/>
    <property type="project" value="UniProtKB-SubCell"/>
</dbReference>
<dbReference type="InterPro" id="IPR003362">
    <property type="entry name" value="Bact_transf"/>
</dbReference>
<feature type="transmembrane region" description="Helical" evidence="7">
    <location>
        <begin position="20"/>
        <end position="39"/>
    </location>
</feature>
<dbReference type="Proteomes" id="UP000509790">
    <property type="component" value="Chromosome"/>
</dbReference>
<keyword evidence="5 7" id="KW-1133">Transmembrane helix</keyword>
<proteinExistence type="inferred from homology"/>
<name>A0A859IJ34_GLAPU</name>
<evidence type="ECO:0000256" key="7">
    <source>
        <dbReference type="SAM" id="Phobius"/>
    </source>
</evidence>
<keyword evidence="4 7" id="KW-0812">Transmembrane</keyword>
<organism evidence="9 10">
    <name type="scientific">Glaesserella parasuis</name>
    <name type="common">Haemophilus parasuis</name>
    <dbReference type="NCBI Taxonomy" id="738"/>
    <lineage>
        <taxon>Bacteria</taxon>
        <taxon>Pseudomonadati</taxon>
        <taxon>Pseudomonadota</taxon>
        <taxon>Gammaproteobacteria</taxon>
        <taxon>Pasteurellales</taxon>
        <taxon>Pasteurellaceae</taxon>
        <taxon>Glaesserella</taxon>
    </lineage>
</organism>
<sequence>MIVMLIFDIIFPIILLGEDLNGEFIISLILSQCAILVLFRRLMSYPGNRSTGFILSAVISIYVILILFLIFFKVDYSLSLFILSFFITLILAGGLYFIMLRYFKQSIAVVPFGRIKNLESITTVNWMELEKPDLSERTYDAIVVDLYSEDLTEKWQEFLAESALMNIKIYNAKNLEESLTGRVRSRYFYENDLGAIQPSGIYQIIKRIIDVIAVLVTLPITVFIMLITAIAIRLESKGNVLFIQKRVGQGGREFNLYKFRSMCQDSEKDGTKFATTNDMRITKVGKFIRKTRIDELPQFFNVLKGDMSLIGPRPEQKVFVDKFIKEIPFYNYRHIVKPGISGWAQVLQGYTADVDDTKVKLQYDLYYIKNFSIWLDILIVFKTIKTILTGFGAR</sequence>
<evidence type="ECO:0000256" key="6">
    <source>
        <dbReference type="ARBA" id="ARBA00023136"/>
    </source>
</evidence>
<feature type="domain" description="Bacterial sugar transferase" evidence="8">
    <location>
        <begin position="206"/>
        <end position="388"/>
    </location>
</feature>
<evidence type="ECO:0000256" key="5">
    <source>
        <dbReference type="ARBA" id="ARBA00022989"/>
    </source>
</evidence>
<evidence type="ECO:0000256" key="3">
    <source>
        <dbReference type="ARBA" id="ARBA00022679"/>
    </source>
</evidence>
<protein>
    <submittedName>
        <fullName evidence="9">Sugar transferase</fullName>
    </submittedName>
</protein>
<accession>A0A859IJ34</accession>
<evidence type="ECO:0000256" key="1">
    <source>
        <dbReference type="ARBA" id="ARBA00004141"/>
    </source>
</evidence>
<dbReference type="EMBL" id="CP041334">
    <property type="protein sequence ID" value="QKY74000.1"/>
    <property type="molecule type" value="Genomic_DNA"/>
</dbReference>
<dbReference type="AlphaFoldDB" id="A0A859IJ34"/>
<dbReference type="PANTHER" id="PTHR30576">
    <property type="entry name" value="COLANIC BIOSYNTHESIS UDP-GLUCOSE LIPID CARRIER TRANSFERASE"/>
    <property type="match status" value="1"/>
</dbReference>
<keyword evidence="6 7" id="KW-0472">Membrane</keyword>
<comment type="similarity">
    <text evidence="2">Belongs to the bacterial sugar transferase family.</text>
</comment>
<dbReference type="InterPro" id="IPR017475">
    <property type="entry name" value="EPS_sugar_tfrase"/>
</dbReference>
<dbReference type="Pfam" id="PF02397">
    <property type="entry name" value="Bac_transf"/>
    <property type="match status" value="1"/>
</dbReference>
<evidence type="ECO:0000256" key="2">
    <source>
        <dbReference type="ARBA" id="ARBA00006464"/>
    </source>
</evidence>